<keyword evidence="2" id="KW-1185">Reference proteome</keyword>
<accession>K3ZYU9</accession>
<dbReference type="EnsemblPlants" id="KQL25513">
    <property type="protein sequence ID" value="KQL25513"/>
    <property type="gene ID" value="SETIT_031781mg"/>
</dbReference>
<sequence>MHWTMYYPNWERKTTDMREHEMQSLALKSIISVKKWKHPLDSAMANIVLAYSKSSYRSCSVLFN</sequence>
<evidence type="ECO:0000313" key="2">
    <source>
        <dbReference type="Proteomes" id="UP000004995"/>
    </source>
</evidence>
<name>K3ZYU9_SETIT</name>
<proteinExistence type="predicted"/>
<dbReference type="EMBL" id="AGNK02001218">
    <property type="status" value="NOT_ANNOTATED_CDS"/>
    <property type="molecule type" value="Genomic_DNA"/>
</dbReference>
<reference evidence="2" key="1">
    <citation type="journal article" date="2012" name="Nat. Biotechnol.">
        <title>Reference genome sequence of the model plant Setaria.</title>
        <authorList>
            <person name="Bennetzen J.L."/>
            <person name="Schmutz J."/>
            <person name="Wang H."/>
            <person name="Percifield R."/>
            <person name="Hawkins J."/>
            <person name="Pontaroli A.C."/>
            <person name="Estep M."/>
            <person name="Feng L."/>
            <person name="Vaughn J.N."/>
            <person name="Grimwood J."/>
            <person name="Jenkins J."/>
            <person name="Barry K."/>
            <person name="Lindquist E."/>
            <person name="Hellsten U."/>
            <person name="Deshpande S."/>
            <person name="Wang X."/>
            <person name="Wu X."/>
            <person name="Mitros T."/>
            <person name="Triplett J."/>
            <person name="Yang X."/>
            <person name="Ye C.Y."/>
            <person name="Mauro-Herrera M."/>
            <person name="Wang L."/>
            <person name="Li P."/>
            <person name="Sharma M."/>
            <person name="Sharma R."/>
            <person name="Ronald P.C."/>
            <person name="Panaud O."/>
            <person name="Kellogg E.A."/>
            <person name="Brutnell T.P."/>
            <person name="Doust A.N."/>
            <person name="Tuskan G.A."/>
            <person name="Rokhsar D."/>
            <person name="Devos K.M."/>
        </authorList>
    </citation>
    <scope>NUCLEOTIDE SEQUENCE [LARGE SCALE GENOMIC DNA]</scope>
    <source>
        <strain evidence="2">cv. Yugu1</strain>
    </source>
</reference>
<evidence type="ECO:0000313" key="1">
    <source>
        <dbReference type="EnsemblPlants" id="KQL25513"/>
    </source>
</evidence>
<dbReference type="Gramene" id="KQL25513">
    <property type="protein sequence ID" value="KQL25513"/>
    <property type="gene ID" value="SETIT_031781mg"/>
</dbReference>
<reference evidence="1" key="2">
    <citation type="submission" date="2018-08" db="UniProtKB">
        <authorList>
            <consortium name="EnsemblPlants"/>
        </authorList>
    </citation>
    <scope>IDENTIFICATION</scope>
    <source>
        <strain evidence="1">Yugu1</strain>
    </source>
</reference>
<organism evidence="1 2">
    <name type="scientific">Setaria italica</name>
    <name type="common">Foxtail millet</name>
    <name type="synonym">Panicum italicum</name>
    <dbReference type="NCBI Taxonomy" id="4555"/>
    <lineage>
        <taxon>Eukaryota</taxon>
        <taxon>Viridiplantae</taxon>
        <taxon>Streptophyta</taxon>
        <taxon>Embryophyta</taxon>
        <taxon>Tracheophyta</taxon>
        <taxon>Spermatophyta</taxon>
        <taxon>Magnoliopsida</taxon>
        <taxon>Liliopsida</taxon>
        <taxon>Poales</taxon>
        <taxon>Poaceae</taxon>
        <taxon>PACMAD clade</taxon>
        <taxon>Panicoideae</taxon>
        <taxon>Panicodae</taxon>
        <taxon>Paniceae</taxon>
        <taxon>Cenchrinae</taxon>
        <taxon>Setaria</taxon>
    </lineage>
</organism>
<dbReference type="HOGENOM" id="CLU_2871871_0_0_1"/>
<dbReference type="Proteomes" id="UP000004995">
    <property type="component" value="Unassembled WGS sequence"/>
</dbReference>
<protein>
    <submittedName>
        <fullName evidence="1">Uncharacterized protein</fullName>
    </submittedName>
</protein>
<dbReference type="AlphaFoldDB" id="K3ZYU9"/>
<dbReference type="InParanoid" id="K3ZYU9"/>